<evidence type="ECO:0000313" key="1">
    <source>
        <dbReference type="EMBL" id="EDZ39558.1"/>
    </source>
</evidence>
<name>B6AM51_9BACT</name>
<reference evidence="1" key="2">
    <citation type="journal article" date="2008" name="PLoS Biol.">
        <title>Population genomic analysis of strain variation in Leptospirillum group II bacteria involved in acid mine drainage formation.</title>
        <authorList>
            <person name="Simmons S.L."/>
            <person name="Dibartolo G."/>
            <person name="Denef V.J."/>
            <person name="Goltsman D.S."/>
            <person name="Thelen M.P."/>
            <person name="Banfield J.F."/>
        </authorList>
    </citation>
    <scope>NUCLEOTIDE SEQUENCE [LARGE SCALE GENOMIC DNA]</scope>
</reference>
<accession>B6AM51</accession>
<sequence length="225" mass="25298">MNFSLAFSFFLGITDPLKEPTAASDPSGLPISIRDLRSLVVRPIYASERERWDSLMREHHSLGFGWFAGKSIKYVALLDGEWVALLGWATSALKVSSRDKWIGWTEELKSERLPYVANNSRFLVLPGKRVKNLASKSLALSVRRLSRDWATFHGHPVHLAETFVDPSRFSGTCYKAAGWLCLGTTRGFGYHSGVYRHHGQPKTVWVRPLSPEARKILSDPSSPPF</sequence>
<gene>
    <name evidence="1" type="ORF">CGL2_11277194</name>
</gene>
<organism evidence="1">
    <name type="scientific">Leptospirillum sp. Group II '5-way CG'</name>
    <dbReference type="NCBI Taxonomy" id="419541"/>
    <lineage>
        <taxon>Bacteria</taxon>
        <taxon>Pseudomonadati</taxon>
        <taxon>Nitrospirota</taxon>
        <taxon>Nitrospiria</taxon>
        <taxon>Nitrospirales</taxon>
        <taxon>Nitrospiraceae</taxon>
        <taxon>Leptospirillum</taxon>
    </lineage>
</organism>
<dbReference type="InterPro" id="IPR025639">
    <property type="entry name" value="DruA"/>
</dbReference>
<protein>
    <submittedName>
        <fullName evidence="1">Uncharacterized protein</fullName>
    </submittedName>
</protein>
<proteinExistence type="predicted"/>
<dbReference type="Pfam" id="PF14236">
    <property type="entry name" value="DruA"/>
    <property type="match status" value="1"/>
</dbReference>
<dbReference type="AlphaFoldDB" id="B6AM51"/>
<reference evidence="1" key="1">
    <citation type="journal article" date="2004" name="Nature">
        <title>Community structure and metabolism through reconstruction of microbial genomes from the environment.</title>
        <authorList>
            <person name="Tyson G.W."/>
            <person name="Chapman J."/>
            <person name="Hugenholtz P."/>
            <person name="Allen E.E."/>
            <person name="Ram R.J."/>
            <person name="Richardson P.M."/>
            <person name="Solovyev V.V."/>
            <person name="Rubin E.M."/>
            <person name="Rokhsar D.S."/>
            <person name="Banfield J.F."/>
        </authorList>
    </citation>
    <scope>NUCLEOTIDE SEQUENCE [LARGE SCALE GENOMIC DNA]</scope>
</reference>
<dbReference type="EMBL" id="DS995259">
    <property type="protein sequence ID" value="EDZ39558.1"/>
    <property type="molecule type" value="Genomic_DNA"/>
</dbReference>